<evidence type="ECO:0000256" key="10">
    <source>
        <dbReference type="RuleBase" id="RU003915"/>
    </source>
</evidence>
<keyword evidence="7 9" id="KW-0413">Isomerase</keyword>
<keyword evidence="6" id="KW-0143">Chaperone</keyword>
<dbReference type="SUPFAM" id="SSF54534">
    <property type="entry name" value="FKBP-like"/>
    <property type="match status" value="1"/>
</dbReference>
<evidence type="ECO:0000313" key="13">
    <source>
        <dbReference type="Proteomes" id="UP000219327"/>
    </source>
</evidence>
<dbReference type="InterPro" id="IPR046357">
    <property type="entry name" value="PPIase_dom_sf"/>
</dbReference>
<dbReference type="GO" id="GO:0005737">
    <property type="term" value="C:cytoplasm"/>
    <property type="evidence" value="ECO:0007669"/>
    <property type="project" value="UniProtKB-SubCell"/>
</dbReference>
<dbReference type="AlphaFoldDB" id="A0A2A5WWF8"/>
<dbReference type="InterPro" id="IPR001179">
    <property type="entry name" value="PPIase_FKBP_dom"/>
</dbReference>
<comment type="catalytic activity">
    <reaction evidence="1 9 10">
        <text>[protein]-peptidylproline (omega=180) = [protein]-peptidylproline (omega=0)</text>
        <dbReference type="Rhea" id="RHEA:16237"/>
        <dbReference type="Rhea" id="RHEA-COMP:10747"/>
        <dbReference type="Rhea" id="RHEA-COMP:10748"/>
        <dbReference type="ChEBI" id="CHEBI:83833"/>
        <dbReference type="ChEBI" id="CHEBI:83834"/>
        <dbReference type="EC" id="5.2.1.8"/>
    </reaction>
</comment>
<protein>
    <recommendedName>
        <fullName evidence="10">Peptidyl-prolyl cis-trans isomerase</fullName>
        <ecNumber evidence="10">5.2.1.8</ecNumber>
    </recommendedName>
</protein>
<evidence type="ECO:0000256" key="6">
    <source>
        <dbReference type="ARBA" id="ARBA00023186"/>
    </source>
</evidence>
<comment type="caution">
    <text evidence="12">The sequence shown here is derived from an EMBL/GenBank/DDBJ whole genome shotgun (WGS) entry which is preliminary data.</text>
</comment>
<dbReference type="EC" id="5.2.1.8" evidence="10"/>
<proteinExistence type="inferred from homology"/>
<feature type="domain" description="PPIase FKBP-type" evidence="11">
    <location>
        <begin position="4"/>
        <end position="99"/>
    </location>
</feature>
<comment type="subcellular location">
    <subcellularLocation>
        <location evidence="2">Cytoplasm</location>
    </subcellularLocation>
</comment>
<gene>
    <name evidence="12" type="ORF">CNE99_03320</name>
</gene>
<evidence type="ECO:0000256" key="5">
    <source>
        <dbReference type="ARBA" id="ARBA00023110"/>
    </source>
</evidence>
<accession>A0A2A5WWF8</accession>
<dbReference type="PROSITE" id="PS50059">
    <property type="entry name" value="FKBP_PPIASE"/>
    <property type="match status" value="1"/>
</dbReference>
<dbReference type="PANTHER" id="PTHR47861">
    <property type="entry name" value="FKBP-TYPE PEPTIDYL-PROLYL CIS-TRANS ISOMERASE SLYD"/>
    <property type="match status" value="1"/>
</dbReference>
<dbReference type="Proteomes" id="UP000219327">
    <property type="component" value="Unassembled WGS sequence"/>
</dbReference>
<dbReference type="GO" id="GO:0003755">
    <property type="term" value="F:peptidyl-prolyl cis-trans isomerase activity"/>
    <property type="evidence" value="ECO:0007669"/>
    <property type="project" value="UniProtKB-UniRule"/>
</dbReference>
<dbReference type="EMBL" id="NTKD01000010">
    <property type="protein sequence ID" value="PDH40603.1"/>
    <property type="molecule type" value="Genomic_DNA"/>
</dbReference>
<comment type="function">
    <text evidence="8">Also involved in hydrogenase metallocenter assembly, probably by participating in the nickel insertion step. This function in hydrogenase biosynthesis requires chaperone activity and the presence of the metal-binding domain, but not PPIase activity.</text>
</comment>
<evidence type="ECO:0000256" key="1">
    <source>
        <dbReference type="ARBA" id="ARBA00000971"/>
    </source>
</evidence>
<name>A0A2A5WWF8_9GAMM</name>
<comment type="similarity">
    <text evidence="3 10">Belongs to the FKBP-type PPIase family.</text>
</comment>
<dbReference type="Gene3D" id="3.10.50.40">
    <property type="match status" value="1"/>
</dbReference>
<evidence type="ECO:0000256" key="2">
    <source>
        <dbReference type="ARBA" id="ARBA00004496"/>
    </source>
</evidence>
<evidence type="ECO:0000313" key="12">
    <source>
        <dbReference type="EMBL" id="PDH40603.1"/>
    </source>
</evidence>
<keyword evidence="4" id="KW-0963">Cytoplasm</keyword>
<keyword evidence="5 9" id="KW-0697">Rotamase</keyword>
<evidence type="ECO:0000256" key="3">
    <source>
        <dbReference type="ARBA" id="ARBA00006577"/>
    </source>
</evidence>
<evidence type="ECO:0000256" key="7">
    <source>
        <dbReference type="ARBA" id="ARBA00023235"/>
    </source>
</evidence>
<reference evidence="12 13" key="1">
    <citation type="submission" date="2017-08" db="EMBL/GenBank/DDBJ databases">
        <title>Fine stratification of microbial communities through a metagenomic profile of the photic zone.</title>
        <authorList>
            <person name="Haro-Moreno J.M."/>
            <person name="Lopez-Perez M."/>
            <person name="De La Torre J."/>
            <person name="Picazo A."/>
            <person name="Camacho A."/>
            <person name="Rodriguez-Valera F."/>
        </authorList>
    </citation>
    <scope>NUCLEOTIDE SEQUENCE [LARGE SCALE GENOMIC DNA]</scope>
    <source>
        <strain evidence="12">MED-G24</strain>
    </source>
</reference>
<evidence type="ECO:0000256" key="4">
    <source>
        <dbReference type="ARBA" id="ARBA00022490"/>
    </source>
</evidence>
<dbReference type="PANTHER" id="PTHR47861:SF3">
    <property type="entry name" value="FKBP-TYPE PEPTIDYL-PROLYL CIS-TRANS ISOMERASE SLYD"/>
    <property type="match status" value="1"/>
</dbReference>
<sequence>MKIGPRKVVSFEYKLSDESGQEFEASDDESMKFLFGRGQILLGLEDALKGHSEGDEVIVTLPPERAYGLYDENNRHRISSKHVAGNIKRKKPGEIISVNTPSGVRNARLIKAGKFNVDIDSNHPLAGKTLRFEMTVKQVRDASQEELDHGHAH</sequence>
<dbReference type="GO" id="GO:0042026">
    <property type="term" value="P:protein refolding"/>
    <property type="evidence" value="ECO:0007669"/>
    <property type="project" value="UniProtKB-ARBA"/>
</dbReference>
<dbReference type="Pfam" id="PF00254">
    <property type="entry name" value="FKBP_C"/>
    <property type="match status" value="1"/>
</dbReference>
<evidence type="ECO:0000256" key="9">
    <source>
        <dbReference type="PROSITE-ProRule" id="PRU00277"/>
    </source>
</evidence>
<evidence type="ECO:0000256" key="8">
    <source>
        <dbReference type="ARBA" id="ARBA00037071"/>
    </source>
</evidence>
<evidence type="ECO:0000259" key="11">
    <source>
        <dbReference type="PROSITE" id="PS50059"/>
    </source>
</evidence>
<organism evidence="12 13">
    <name type="scientific">OM182 bacterium MED-G24</name>
    <dbReference type="NCBI Taxonomy" id="1986255"/>
    <lineage>
        <taxon>Bacteria</taxon>
        <taxon>Pseudomonadati</taxon>
        <taxon>Pseudomonadota</taxon>
        <taxon>Gammaproteobacteria</taxon>
        <taxon>OMG group</taxon>
        <taxon>OM182 clade</taxon>
    </lineage>
</organism>